<name>A0A074LLL2_9BACL</name>
<accession>A0A074LLL2</accession>
<feature type="coiled-coil region" evidence="1">
    <location>
        <begin position="324"/>
        <end position="351"/>
    </location>
</feature>
<feature type="transmembrane region" description="Helical" evidence="3">
    <location>
        <begin position="973"/>
        <end position="992"/>
    </location>
</feature>
<dbReference type="Gene3D" id="3.30.2090.10">
    <property type="entry name" value="Multidrug efflux transporter AcrB TolC docking domain, DN and DC subdomains"/>
    <property type="match status" value="3"/>
</dbReference>
<sequence>MKKLTWFSMKNAGLIFLVILLIFGGGLYAVKTMKMEQLPNVDIPYLSATAVYPGATPEQVLEDVAKPMETQLANVSGVKNLYVTSMANAASVTMEFDMSKSMDDAEKDVNSALGRVKFPDGVTKPEVAKQGPTSEAIYTFAVDGGGADQSTVQQYIEQTLQPSLQAVDGVSKVEVDGSADKHLYVKVDPDKLKEHNLTLDKVKQALLANNVSAPTGSVTIDGKSMNVQVGKQLTSIDDVKNVNLILVEQNMSGMTDAFKSIGDGMSQLGSAVGTMGQGMGGLAQGQALMQQEIQIMGGINQISAQMLQDQAALQKAAAESPSDVPALQQKIAAEQAKITELQGNLTKIQDALKASGESSQKLMEGMKSSGGTKTAAPSTDSAKASVTLSSLKLSDIADVTYGVGDQGSYTRLNGKPAVVVGIDPSIGANTVDVVKGVQDKLHSITLPDGYTLTTLRDSSVEVKKSVDSMLREAIFGALLAALVTLLFLRNLRSTIVALLSIPLSILVTMMVMKYMDYSLNMMTLAGVAVAVGRVVDDSIVVIENIYRRIQTASKEERNAGLVLQATGEVSSAITSSTVTTIAVFGPLAFVPGIVGKFFAPFAWSVVIALAFSLLIAVTVVPLMSRLFLLNLKPIEHKEGAMQRGYRKLLHWSLGHKTLIIVICLALLGGTGWLSTQIPKNFFPQEKTVNYSYTADLPVGSALTATNKVALQMEQIVQGTGAVDNYNTTVRPGSVRVRATLKDGADGSAFEATLREKTKAANNFGDGVSTAIAGSGGITGGGGLFLVINGPDLDTIKKASVQMKQAVEKVPNVADVKTNLEGGRPQVSITVDDAKAAQKGINPAMIMGAVRDMLSGSSVTNVTLDGKTTDLNLSLKTDDLNTTDKIAEQLLTNMAGEQVKIGDVAKVEQKVGASSIQRLNQQEYVSISGKFTDSNSSGVQKNVETELAKLSLPAGVTYYFEGESKAMADGFTNMALAIGVSIALVYMVMIVAFGEMLAPLAILFSLPFIFVGSMAGLYLTNESLGMPAMVGILMLIGIVVTNAIVLIDRVMQNRAKGLNTHDALLEAGVTRIRPILMTAVATIGALVPLAISSDGGIISRSLAIVVISGLTTSTLLTLIVVPIAYTILDNIRYALFGKRKEKAQAQVAEA</sequence>
<organism evidence="4 5">
    <name type="scientific">Tumebacillus flagellatus</name>
    <dbReference type="NCBI Taxonomy" id="1157490"/>
    <lineage>
        <taxon>Bacteria</taxon>
        <taxon>Bacillati</taxon>
        <taxon>Bacillota</taxon>
        <taxon>Bacilli</taxon>
        <taxon>Bacillales</taxon>
        <taxon>Alicyclobacillaceae</taxon>
        <taxon>Tumebacillus</taxon>
    </lineage>
</organism>
<evidence type="ECO:0000256" key="3">
    <source>
        <dbReference type="SAM" id="Phobius"/>
    </source>
</evidence>
<proteinExistence type="predicted"/>
<dbReference type="Gene3D" id="1.20.1640.10">
    <property type="entry name" value="Multidrug efflux transporter AcrB transmembrane domain"/>
    <property type="match status" value="3"/>
</dbReference>
<dbReference type="Proteomes" id="UP000027931">
    <property type="component" value="Unassembled WGS sequence"/>
</dbReference>
<dbReference type="EMBL" id="JMIR01000037">
    <property type="protein sequence ID" value="KEO81450.1"/>
    <property type="molecule type" value="Genomic_DNA"/>
</dbReference>
<feature type="transmembrane region" description="Helical" evidence="3">
    <location>
        <begin position="1025"/>
        <end position="1046"/>
    </location>
</feature>
<dbReference type="SUPFAM" id="SSF82866">
    <property type="entry name" value="Multidrug efflux transporter AcrB transmembrane domain"/>
    <property type="match status" value="2"/>
</dbReference>
<feature type="transmembrane region" description="Helical" evidence="3">
    <location>
        <begin position="567"/>
        <end position="589"/>
    </location>
</feature>
<protein>
    <submittedName>
        <fullName evidence="4">Acriflavin resistance protein</fullName>
    </submittedName>
</protein>
<dbReference type="InterPro" id="IPR027463">
    <property type="entry name" value="AcrB_DN_DC_subdom"/>
</dbReference>
<keyword evidence="5" id="KW-1185">Reference proteome</keyword>
<dbReference type="SUPFAM" id="SSF82714">
    <property type="entry name" value="Multidrug efflux transporter AcrB TolC docking domain, DN and DC subdomains"/>
    <property type="match status" value="2"/>
</dbReference>
<dbReference type="RefSeq" id="WP_238546154.1">
    <property type="nucleotide sequence ID" value="NZ_JMIR01000037.1"/>
</dbReference>
<comment type="caution">
    <text evidence="4">The sequence shown here is derived from an EMBL/GenBank/DDBJ whole genome shotgun (WGS) entry which is preliminary data.</text>
</comment>
<feature type="compositionally biased region" description="Polar residues" evidence="2">
    <location>
        <begin position="369"/>
        <end position="380"/>
    </location>
</feature>
<dbReference type="Gene3D" id="3.30.70.1320">
    <property type="entry name" value="Multidrug efflux transporter AcrB pore domain like"/>
    <property type="match status" value="2"/>
</dbReference>
<keyword evidence="1" id="KW-0175">Coiled coil</keyword>
<dbReference type="InterPro" id="IPR001036">
    <property type="entry name" value="Acrflvin-R"/>
</dbReference>
<feature type="transmembrane region" description="Helical" evidence="3">
    <location>
        <begin position="1102"/>
        <end position="1127"/>
    </location>
</feature>
<dbReference type="PANTHER" id="PTHR32063">
    <property type="match status" value="1"/>
</dbReference>
<keyword evidence="3" id="KW-0472">Membrane</keyword>
<reference evidence="4 5" key="1">
    <citation type="journal article" date="2013" name="Int. J. Syst. Evol. Microbiol.">
        <title>Tumebacillus flagellatus sp. nov., an alpha-amylase/pullulanase-producing bacterium isolated from cassava wastewater.</title>
        <authorList>
            <person name="Wang Q."/>
            <person name="Xie N."/>
            <person name="Qin Y."/>
            <person name="Shen N."/>
            <person name="Zhu J."/>
            <person name="Mi H."/>
            <person name="Huang R."/>
        </authorList>
    </citation>
    <scope>NUCLEOTIDE SEQUENCE [LARGE SCALE GENOMIC DNA]</scope>
    <source>
        <strain evidence="4 5">GST4</strain>
    </source>
</reference>
<dbReference type="STRING" id="1157490.EL26_20450"/>
<dbReference type="GO" id="GO:0042910">
    <property type="term" value="F:xenobiotic transmembrane transporter activity"/>
    <property type="evidence" value="ECO:0007669"/>
    <property type="project" value="TreeGrafter"/>
</dbReference>
<dbReference type="AlphaFoldDB" id="A0A074LLL2"/>
<feature type="transmembrane region" description="Helical" evidence="3">
    <location>
        <begin position="648"/>
        <end position="673"/>
    </location>
</feature>
<feature type="transmembrane region" description="Helical" evidence="3">
    <location>
        <begin position="495"/>
        <end position="515"/>
    </location>
</feature>
<feature type="region of interest" description="Disordered" evidence="2">
    <location>
        <begin position="356"/>
        <end position="380"/>
    </location>
</feature>
<dbReference type="eggNOG" id="COG0841">
    <property type="taxonomic scope" value="Bacteria"/>
</dbReference>
<evidence type="ECO:0000256" key="1">
    <source>
        <dbReference type="SAM" id="Coils"/>
    </source>
</evidence>
<evidence type="ECO:0000313" key="5">
    <source>
        <dbReference type="Proteomes" id="UP000027931"/>
    </source>
</evidence>
<dbReference type="Gene3D" id="3.30.70.1430">
    <property type="entry name" value="Multidrug efflux transporter AcrB pore domain"/>
    <property type="match status" value="2"/>
</dbReference>
<feature type="transmembrane region" description="Helical" evidence="3">
    <location>
        <begin position="469"/>
        <end position="488"/>
    </location>
</feature>
<feature type="transmembrane region" description="Helical" evidence="3">
    <location>
        <begin position="601"/>
        <end position="628"/>
    </location>
</feature>
<feature type="transmembrane region" description="Helical" evidence="3">
    <location>
        <begin position="1073"/>
        <end position="1090"/>
    </location>
</feature>
<dbReference type="Pfam" id="PF00873">
    <property type="entry name" value="ACR_tran"/>
    <property type="match status" value="2"/>
</dbReference>
<keyword evidence="3" id="KW-1133">Transmembrane helix</keyword>
<dbReference type="PANTHER" id="PTHR32063:SF0">
    <property type="entry name" value="SWARMING MOTILITY PROTEIN SWRC"/>
    <property type="match status" value="1"/>
</dbReference>
<evidence type="ECO:0000256" key="2">
    <source>
        <dbReference type="SAM" id="MobiDB-lite"/>
    </source>
</evidence>
<evidence type="ECO:0000313" key="4">
    <source>
        <dbReference type="EMBL" id="KEO81450.1"/>
    </source>
</evidence>
<feature type="transmembrane region" description="Helical" evidence="3">
    <location>
        <begin position="999"/>
        <end position="1019"/>
    </location>
</feature>
<dbReference type="SUPFAM" id="SSF82693">
    <property type="entry name" value="Multidrug efflux transporter AcrB pore domain, PN1, PN2, PC1 and PC2 subdomains"/>
    <property type="match status" value="2"/>
</dbReference>
<gene>
    <name evidence="4" type="ORF">EL26_20450</name>
</gene>
<dbReference type="Gene3D" id="3.30.70.1440">
    <property type="entry name" value="Multidrug efflux transporter AcrB pore domain"/>
    <property type="match status" value="1"/>
</dbReference>
<keyword evidence="3" id="KW-0812">Transmembrane</keyword>
<dbReference type="GO" id="GO:0005886">
    <property type="term" value="C:plasma membrane"/>
    <property type="evidence" value="ECO:0007669"/>
    <property type="project" value="TreeGrafter"/>
</dbReference>